<feature type="transmembrane region" description="Helical" evidence="6">
    <location>
        <begin position="122"/>
        <end position="140"/>
    </location>
</feature>
<name>A0A507DLW8_9FUNG</name>
<feature type="transmembrane region" description="Helical" evidence="6">
    <location>
        <begin position="152"/>
        <end position="175"/>
    </location>
</feature>
<dbReference type="Gene3D" id="1.20.1740.10">
    <property type="entry name" value="Amino acid/polyamine transporter I"/>
    <property type="match status" value="1"/>
</dbReference>
<evidence type="ECO:0000256" key="3">
    <source>
        <dbReference type="ARBA" id="ARBA00022692"/>
    </source>
</evidence>
<evidence type="ECO:0000313" key="10">
    <source>
        <dbReference type="Proteomes" id="UP000320475"/>
    </source>
</evidence>
<evidence type="ECO:0000256" key="4">
    <source>
        <dbReference type="ARBA" id="ARBA00022989"/>
    </source>
</evidence>
<keyword evidence="4 6" id="KW-1133">Transmembrane helix</keyword>
<evidence type="ECO:0000313" key="9">
    <source>
        <dbReference type="Proteomes" id="UP000317494"/>
    </source>
</evidence>
<dbReference type="PANTHER" id="PTHR45649">
    <property type="entry name" value="AMINO-ACID PERMEASE BAT1"/>
    <property type="match status" value="1"/>
</dbReference>
<feature type="transmembrane region" description="Helical" evidence="6">
    <location>
        <begin position="495"/>
        <end position="519"/>
    </location>
</feature>
<feature type="transmembrane region" description="Helical" evidence="6">
    <location>
        <begin position="384"/>
        <end position="401"/>
    </location>
</feature>
<feature type="transmembrane region" description="Helical" evidence="6">
    <location>
        <begin position="181"/>
        <end position="203"/>
    </location>
</feature>
<dbReference type="GO" id="GO:0022857">
    <property type="term" value="F:transmembrane transporter activity"/>
    <property type="evidence" value="ECO:0007669"/>
    <property type="project" value="InterPro"/>
</dbReference>
<dbReference type="VEuPathDB" id="FungiDB:SeMB42_g01234"/>
<protein>
    <recommendedName>
        <fullName evidence="11">Amino acid permease/ SLC12A domain-containing protein</fullName>
    </recommendedName>
</protein>
<gene>
    <name evidence="7" type="ORF">SeLEV6574_g00706</name>
    <name evidence="8" type="ORF">SeMB42_g01234</name>
</gene>
<evidence type="ECO:0000256" key="6">
    <source>
        <dbReference type="SAM" id="Phobius"/>
    </source>
</evidence>
<proteinExistence type="predicted"/>
<evidence type="ECO:0000256" key="2">
    <source>
        <dbReference type="ARBA" id="ARBA00022448"/>
    </source>
</evidence>
<dbReference type="PANTHER" id="PTHR45649:SF26">
    <property type="entry name" value="OS04G0435100 PROTEIN"/>
    <property type="match status" value="1"/>
</dbReference>
<feature type="transmembrane region" description="Helical" evidence="6">
    <location>
        <begin position="215"/>
        <end position="234"/>
    </location>
</feature>
<dbReference type="Proteomes" id="UP000317494">
    <property type="component" value="Unassembled WGS sequence"/>
</dbReference>
<reference evidence="9 10" key="1">
    <citation type="journal article" date="2019" name="Sci. Rep.">
        <title>Comparative genomics of chytrid fungi reveal insights into the obligate biotrophic and pathogenic lifestyle of Synchytrium endobioticum.</title>
        <authorList>
            <person name="van de Vossenberg B.T.L.H."/>
            <person name="Warris S."/>
            <person name="Nguyen H.D.T."/>
            <person name="van Gent-Pelzer M.P.E."/>
            <person name="Joly D.L."/>
            <person name="van de Geest H.C."/>
            <person name="Bonants P.J.M."/>
            <person name="Smith D.S."/>
            <person name="Levesque C.A."/>
            <person name="van der Lee T.A.J."/>
        </authorList>
    </citation>
    <scope>NUCLEOTIDE SEQUENCE [LARGE SCALE GENOMIC DNA]</scope>
    <source>
        <strain evidence="7 10">LEV6574</strain>
        <strain evidence="8 9">MB42</strain>
    </source>
</reference>
<evidence type="ECO:0000256" key="5">
    <source>
        <dbReference type="ARBA" id="ARBA00023136"/>
    </source>
</evidence>
<dbReference type="EMBL" id="QEAN01000030">
    <property type="protein sequence ID" value="TPX52699.1"/>
    <property type="molecule type" value="Genomic_DNA"/>
</dbReference>
<accession>A0A507DLW8</accession>
<dbReference type="EMBL" id="QEAM01000013">
    <property type="protein sequence ID" value="TPX50750.1"/>
    <property type="molecule type" value="Genomic_DNA"/>
</dbReference>
<sequence length="621" mass="66492">MDVPDGDGRGYSQPAPARSCITSTPPTIAVVSSARNSLPVHRQPEKRIMLGKGGDTCGQGTALVADYEDEARLHQMGYKQELKRGLSLLSNFGIAFTILSIPTSLLPFIYFSLFAGGPRGMLITWPIVSFFSLLVGLSMSEIVSTYPTSGGLYYWSAQLAGPKLAPIFSFFTGWYNFLGQWALTSATAFVFGQQFAAFFYITGIFNSANADSTTYTYKALVLAGAFICIMVSSLVNSLPVTVLDALGRICLFTNVVGLIIIIFAVGFGPGAAKVSLNDLINSWANDTGYSDGYAAYISILAAALTYTGYDSAAHLAEETGNVSVRGPRAILGSIVMCFPIGWITIGLVLSAIPPAMYDAIASSPATTSTVVDIFVGSVGHKGAIALNAIMLFIALTCTYSLQATHMRQSFAFSRDHGLPFSAWLHYVDPTTQIPIRILYVLAVLDFLLLLPLLQSLVFFSAINSIGVTGTYICYSLPIGLRFIRAHHFPKGPFNLGWWGIPNALISLVYLLMASVALILPTENAPLPPATAVSEYLRRFNWAPAMVGGLGVLLGLAWVAGVRDHFKGPKIDAVTAQTFRTEDFKQAGLEVVMSTAECDTRSQPSHGSGGMACRDGSALGLL</sequence>
<keyword evidence="3 6" id="KW-0812">Transmembrane</keyword>
<feature type="transmembrane region" description="Helical" evidence="6">
    <location>
        <begin position="437"/>
        <end position="459"/>
    </location>
</feature>
<evidence type="ECO:0000256" key="1">
    <source>
        <dbReference type="ARBA" id="ARBA00004141"/>
    </source>
</evidence>
<keyword evidence="5 6" id="KW-0472">Membrane</keyword>
<dbReference type="Proteomes" id="UP000320475">
    <property type="component" value="Unassembled WGS sequence"/>
</dbReference>
<dbReference type="AlphaFoldDB" id="A0A507DLW8"/>
<comment type="subcellular location">
    <subcellularLocation>
        <location evidence="1">Membrane</location>
        <topology evidence="1">Multi-pass membrane protein</topology>
    </subcellularLocation>
</comment>
<organism evidence="8 9">
    <name type="scientific">Synchytrium endobioticum</name>
    <dbReference type="NCBI Taxonomy" id="286115"/>
    <lineage>
        <taxon>Eukaryota</taxon>
        <taxon>Fungi</taxon>
        <taxon>Fungi incertae sedis</taxon>
        <taxon>Chytridiomycota</taxon>
        <taxon>Chytridiomycota incertae sedis</taxon>
        <taxon>Chytridiomycetes</taxon>
        <taxon>Synchytriales</taxon>
        <taxon>Synchytriaceae</taxon>
        <taxon>Synchytrium</taxon>
    </lineage>
</organism>
<feature type="transmembrane region" description="Helical" evidence="6">
    <location>
        <begin position="329"/>
        <end position="352"/>
    </location>
</feature>
<evidence type="ECO:0000313" key="8">
    <source>
        <dbReference type="EMBL" id="TPX52699.1"/>
    </source>
</evidence>
<feature type="transmembrane region" description="Helical" evidence="6">
    <location>
        <begin position="246"/>
        <end position="272"/>
    </location>
</feature>
<evidence type="ECO:0008006" key="11">
    <source>
        <dbReference type="Google" id="ProtNLM"/>
    </source>
</evidence>
<dbReference type="STRING" id="286115.A0A507DLW8"/>
<feature type="transmembrane region" description="Helical" evidence="6">
    <location>
        <begin position="465"/>
        <end position="483"/>
    </location>
</feature>
<evidence type="ECO:0000313" key="7">
    <source>
        <dbReference type="EMBL" id="TPX50750.1"/>
    </source>
</evidence>
<dbReference type="OrthoDB" id="10054429at2759"/>
<feature type="transmembrane region" description="Helical" evidence="6">
    <location>
        <begin position="539"/>
        <end position="559"/>
    </location>
</feature>
<feature type="transmembrane region" description="Helical" evidence="6">
    <location>
        <begin position="293"/>
        <end position="309"/>
    </location>
</feature>
<keyword evidence="9" id="KW-1185">Reference proteome</keyword>
<dbReference type="Pfam" id="PF13520">
    <property type="entry name" value="AA_permease_2"/>
    <property type="match status" value="1"/>
</dbReference>
<feature type="transmembrane region" description="Helical" evidence="6">
    <location>
        <begin position="88"/>
        <end position="110"/>
    </location>
</feature>
<keyword evidence="2" id="KW-0813">Transport</keyword>
<dbReference type="GO" id="GO:0016020">
    <property type="term" value="C:membrane"/>
    <property type="evidence" value="ECO:0007669"/>
    <property type="project" value="UniProtKB-SubCell"/>
</dbReference>
<dbReference type="InterPro" id="IPR002293">
    <property type="entry name" value="AA/rel_permease1"/>
</dbReference>
<comment type="caution">
    <text evidence="8">The sequence shown here is derived from an EMBL/GenBank/DDBJ whole genome shotgun (WGS) entry which is preliminary data.</text>
</comment>